<dbReference type="EC" id="6.1.1.10" evidence="16"/>
<dbReference type="PANTHER" id="PTHR45765:SF1">
    <property type="entry name" value="METHIONINE--TRNA LIGASE, CYTOPLASMIC"/>
    <property type="match status" value="1"/>
</dbReference>
<dbReference type="Gene3D" id="2.40.50.140">
    <property type="entry name" value="Nucleic acid-binding proteins"/>
    <property type="match status" value="1"/>
</dbReference>
<comment type="subunit">
    <text evidence="4 16">Homodimer.</text>
</comment>
<dbReference type="InterPro" id="IPR015413">
    <property type="entry name" value="Methionyl/Leucyl_tRNA_Synth"/>
</dbReference>
<evidence type="ECO:0000256" key="13">
    <source>
        <dbReference type="ARBA" id="ARBA00022917"/>
    </source>
</evidence>
<feature type="binding site" evidence="16">
    <location>
        <position position="160"/>
    </location>
    <ligand>
        <name>Zn(2+)</name>
        <dbReference type="ChEBI" id="CHEBI:29105"/>
    </ligand>
</feature>
<feature type="binding site" evidence="16">
    <location>
        <position position="147"/>
    </location>
    <ligand>
        <name>Zn(2+)</name>
        <dbReference type="ChEBI" id="CHEBI:29105"/>
    </ligand>
</feature>
<keyword evidence="10 16" id="KW-0862">Zinc</keyword>
<keyword evidence="11 16" id="KW-0067">ATP-binding</keyword>
<keyword evidence="7 16" id="KW-0436">Ligase</keyword>
<comment type="subcellular location">
    <subcellularLocation>
        <location evidence="2 16">Cytoplasm</location>
    </subcellularLocation>
</comment>
<dbReference type="Pfam" id="PF01588">
    <property type="entry name" value="tRNA_bind"/>
    <property type="match status" value="1"/>
</dbReference>
<evidence type="ECO:0000256" key="1">
    <source>
        <dbReference type="ARBA" id="ARBA00003314"/>
    </source>
</evidence>
<evidence type="ECO:0000256" key="11">
    <source>
        <dbReference type="ARBA" id="ARBA00022840"/>
    </source>
</evidence>
<dbReference type="PRINTS" id="PR01041">
    <property type="entry name" value="TRNASYNTHMET"/>
</dbReference>
<organism evidence="19 20">
    <name type="scientific">Fodinibius salicampi</name>
    <dbReference type="NCBI Taxonomy" id="1920655"/>
    <lineage>
        <taxon>Bacteria</taxon>
        <taxon>Pseudomonadati</taxon>
        <taxon>Balneolota</taxon>
        <taxon>Balneolia</taxon>
        <taxon>Balneolales</taxon>
        <taxon>Balneolaceae</taxon>
        <taxon>Fodinibius</taxon>
    </lineage>
</organism>
<dbReference type="InterPro" id="IPR009080">
    <property type="entry name" value="tRNAsynth_Ia_anticodon-bd"/>
</dbReference>
<evidence type="ECO:0000313" key="19">
    <source>
        <dbReference type="EMBL" id="MCW9711945.1"/>
    </source>
</evidence>
<dbReference type="InterPro" id="IPR041872">
    <property type="entry name" value="Anticodon_Met"/>
</dbReference>
<dbReference type="SUPFAM" id="SSF47323">
    <property type="entry name" value="Anticodon-binding domain of a subclass of class I aminoacyl-tRNA synthetases"/>
    <property type="match status" value="1"/>
</dbReference>
<feature type="short sequence motif" description="'KMSKS' region" evidence="16">
    <location>
        <begin position="333"/>
        <end position="337"/>
    </location>
</feature>
<dbReference type="HAMAP" id="MF_00098">
    <property type="entry name" value="Met_tRNA_synth_type1"/>
    <property type="match status" value="1"/>
</dbReference>
<dbReference type="InterPro" id="IPR014729">
    <property type="entry name" value="Rossmann-like_a/b/a_fold"/>
</dbReference>
<comment type="catalytic activity">
    <reaction evidence="15 16">
        <text>tRNA(Met) + L-methionine + ATP = L-methionyl-tRNA(Met) + AMP + diphosphate</text>
        <dbReference type="Rhea" id="RHEA:13481"/>
        <dbReference type="Rhea" id="RHEA-COMP:9667"/>
        <dbReference type="Rhea" id="RHEA-COMP:9698"/>
        <dbReference type="ChEBI" id="CHEBI:30616"/>
        <dbReference type="ChEBI" id="CHEBI:33019"/>
        <dbReference type="ChEBI" id="CHEBI:57844"/>
        <dbReference type="ChEBI" id="CHEBI:78442"/>
        <dbReference type="ChEBI" id="CHEBI:78530"/>
        <dbReference type="ChEBI" id="CHEBI:456215"/>
        <dbReference type="EC" id="6.1.1.10"/>
    </reaction>
</comment>
<feature type="short sequence motif" description="'HIGH' region" evidence="16">
    <location>
        <begin position="12"/>
        <end position="22"/>
    </location>
</feature>
<dbReference type="CDD" id="cd02800">
    <property type="entry name" value="tRNA_bind_EcMetRS_like"/>
    <property type="match status" value="1"/>
</dbReference>
<dbReference type="Gene3D" id="2.20.28.20">
    <property type="entry name" value="Methionyl-tRNA synthetase, Zn-domain"/>
    <property type="match status" value="1"/>
</dbReference>
<feature type="binding site" evidence="16">
    <location>
        <position position="144"/>
    </location>
    <ligand>
        <name>Zn(2+)</name>
        <dbReference type="ChEBI" id="CHEBI:29105"/>
    </ligand>
</feature>
<evidence type="ECO:0000259" key="18">
    <source>
        <dbReference type="PROSITE" id="PS50886"/>
    </source>
</evidence>
<dbReference type="InterPro" id="IPR023458">
    <property type="entry name" value="Met-tRNA_ligase_1"/>
</dbReference>
<dbReference type="InterPro" id="IPR001412">
    <property type="entry name" value="aa-tRNA-synth_I_CS"/>
</dbReference>
<dbReference type="InterPro" id="IPR002547">
    <property type="entry name" value="tRNA-bd_dom"/>
</dbReference>
<evidence type="ECO:0000256" key="2">
    <source>
        <dbReference type="ARBA" id="ARBA00004496"/>
    </source>
</evidence>
<dbReference type="SUPFAM" id="SSF52374">
    <property type="entry name" value="Nucleotidylyl transferase"/>
    <property type="match status" value="1"/>
</dbReference>
<dbReference type="NCBIfam" id="NF001100">
    <property type="entry name" value="PRK00133.1"/>
    <property type="match status" value="1"/>
</dbReference>
<evidence type="ECO:0000256" key="3">
    <source>
        <dbReference type="ARBA" id="ARBA00008258"/>
    </source>
</evidence>
<accession>A0ABT3PVS7</accession>
<evidence type="ECO:0000256" key="12">
    <source>
        <dbReference type="ARBA" id="ARBA00022884"/>
    </source>
</evidence>
<keyword evidence="13 16" id="KW-0648">Protein biosynthesis</keyword>
<dbReference type="EMBL" id="JAJNDC010000001">
    <property type="protein sequence ID" value="MCW9711945.1"/>
    <property type="molecule type" value="Genomic_DNA"/>
</dbReference>
<evidence type="ECO:0000256" key="15">
    <source>
        <dbReference type="ARBA" id="ARBA00047364"/>
    </source>
</evidence>
<keyword evidence="17" id="KW-0175">Coiled coil</keyword>
<evidence type="ECO:0000256" key="9">
    <source>
        <dbReference type="ARBA" id="ARBA00022741"/>
    </source>
</evidence>
<reference evidence="19 20" key="1">
    <citation type="submission" date="2021-11" db="EMBL/GenBank/DDBJ databases">
        <title>Aliifidinibius sp. nov., a new bacterium isolated from saline soil.</title>
        <authorList>
            <person name="Galisteo C."/>
            <person name="De La Haba R."/>
            <person name="Sanchez-Porro C."/>
            <person name="Ventosa A."/>
        </authorList>
    </citation>
    <scope>NUCLEOTIDE SEQUENCE [LARGE SCALE GENOMIC DNA]</scope>
    <source>
        <strain evidence="19 20">KACC 190600</strain>
    </source>
</reference>
<dbReference type="Gene3D" id="1.10.730.10">
    <property type="entry name" value="Isoleucyl-tRNA Synthetase, Domain 1"/>
    <property type="match status" value="1"/>
</dbReference>
<dbReference type="Pfam" id="PF19303">
    <property type="entry name" value="Anticodon_3"/>
    <property type="match status" value="1"/>
</dbReference>
<comment type="function">
    <text evidence="1 16">Is required not only for elongation of protein synthesis but also for the initiation of all mRNA translation through initiator tRNA(fMet) aminoacylation.</text>
</comment>
<evidence type="ECO:0000256" key="6">
    <source>
        <dbReference type="ARBA" id="ARBA00022555"/>
    </source>
</evidence>
<keyword evidence="14 16" id="KW-0030">Aminoacyl-tRNA synthetase</keyword>
<dbReference type="Pfam" id="PF09334">
    <property type="entry name" value="tRNA-synt_1g"/>
    <property type="match status" value="1"/>
</dbReference>
<feature type="binding site" evidence="16">
    <location>
        <position position="157"/>
    </location>
    <ligand>
        <name>Zn(2+)</name>
        <dbReference type="ChEBI" id="CHEBI:29105"/>
    </ligand>
</feature>
<dbReference type="SUPFAM" id="SSF50249">
    <property type="entry name" value="Nucleic acid-binding proteins"/>
    <property type="match status" value="1"/>
</dbReference>
<keyword evidence="8 16" id="KW-0479">Metal-binding</keyword>
<evidence type="ECO:0000256" key="14">
    <source>
        <dbReference type="ARBA" id="ARBA00023146"/>
    </source>
</evidence>
<evidence type="ECO:0000256" key="10">
    <source>
        <dbReference type="ARBA" id="ARBA00022833"/>
    </source>
</evidence>
<dbReference type="InterPro" id="IPR004495">
    <property type="entry name" value="Met-tRNA-synth_bsu_C"/>
</dbReference>
<protein>
    <recommendedName>
        <fullName evidence="16">Methionine--tRNA ligase</fullName>
        <ecNumber evidence="16">6.1.1.10</ecNumber>
    </recommendedName>
    <alternativeName>
        <fullName evidence="16">Methionyl-tRNA synthetase</fullName>
        <shortName evidence="16">MetRS</shortName>
    </alternativeName>
</protein>
<dbReference type="InterPro" id="IPR012340">
    <property type="entry name" value="NA-bd_OB-fold"/>
</dbReference>
<evidence type="ECO:0000256" key="16">
    <source>
        <dbReference type="HAMAP-Rule" id="MF_00098"/>
    </source>
</evidence>
<gene>
    <name evidence="16 19" type="primary">metG</name>
    <name evidence="19" type="ORF">LQ318_03415</name>
</gene>
<dbReference type="PANTHER" id="PTHR45765">
    <property type="entry name" value="METHIONINE--TRNA LIGASE"/>
    <property type="match status" value="1"/>
</dbReference>
<dbReference type="GO" id="GO:0004825">
    <property type="term" value="F:methionine-tRNA ligase activity"/>
    <property type="evidence" value="ECO:0007669"/>
    <property type="project" value="UniProtKB-EC"/>
</dbReference>
<dbReference type="SUPFAM" id="SSF57770">
    <property type="entry name" value="Methionyl-tRNA synthetase (MetRS), Zn-domain"/>
    <property type="match status" value="1"/>
</dbReference>
<evidence type="ECO:0000256" key="7">
    <source>
        <dbReference type="ARBA" id="ARBA00022598"/>
    </source>
</evidence>
<dbReference type="PROSITE" id="PS50886">
    <property type="entry name" value="TRBD"/>
    <property type="match status" value="1"/>
</dbReference>
<dbReference type="Gene3D" id="3.40.50.620">
    <property type="entry name" value="HUPs"/>
    <property type="match status" value="1"/>
</dbReference>
<evidence type="ECO:0000256" key="4">
    <source>
        <dbReference type="ARBA" id="ARBA00011738"/>
    </source>
</evidence>
<dbReference type="NCBIfam" id="TIGR00399">
    <property type="entry name" value="metG_C_term"/>
    <property type="match status" value="1"/>
</dbReference>
<keyword evidence="12 16" id="KW-0694">RNA-binding</keyword>
<dbReference type="RefSeq" id="WP_265787535.1">
    <property type="nucleotide sequence ID" value="NZ_BAABRS010000001.1"/>
</dbReference>
<keyword evidence="20" id="KW-1185">Reference proteome</keyword>
<comment type="cofactor">
    <cofactor evidence="16">
        <name>Zn(2+)</name>
        <dbReference type="ChEBI" id="CHEBI:29105"/>
    </cofactor>
    <text evidence="16">Binds 1 zinc ion per subunit.</text>
</comment>
<keyword evidence="5 16" id="KW-0963">Cytoplasm</keyword>
<dbReference type="Proteomes" id="UP001207337">
    <property type="component" value="Unassembled WGS sequence"/>
</dbReference>
<dbReference type="InterPro" id="IPR029038">
    <property type="entry name" value="MetRS_Zn"/>
</dbReference>
<feature type="coiled-coil region" evidence="17">
    <location>
        <begin position="535"/>
        <end position="562"/>
    </location>
</feature>
<name>A0ABT3PVS7_9BACT</name>
<proteinExistence type="inferred from homology"/>
<dbReference type="InterPro" id="IPR014758">
    <property type="entry name" value="Met-tRNA_synth"/>
</dbReference>
<dbReference type="InterPro" id="IPR033911">
    <property type="entry name" value="MetRS_core"/>
</dbReference>
<dbReference type="PROSITE" id="PS00178">
    <property type="entry name" value="AA_TRNA_LIGASE_I"/>
    <property type="match status" value="1"/>
</dbReference>
<keyword evidence="9 16" id="KW-0547">Nucleotide-binding</keyword>
<sequence length="675" mass="76827">MSKRTLVTSALPYANGPIHLGHLAGAYLPSDLYVRYKRLTEEDIIHICGSDEHGVPITIAAEKEGVNPQDIVDRFHERNKQIFEDFGIEFDYYGRTSSETHHETSQAFFKKLYEDGVFVEKTEEQLYDPKAEMFLPDRYVKGTCPHCDYDEAYGDQCESCGTSLSPTDLINPKSAITGDTPETRETKHWYLPLGDFQEKLEQWLDTRENWKPNVMGQVKSWLDDGLADRAVTRDLSWGVPVPVEDSEGKVLYVWFDAPIGYISATKEWAEQQGDPERWKTYWQDEETDLIHFIGKDNIVFHCIMFPATLMAHGDYVLPKNVPANEFLNLEGKKLSTSRGWAVWLEDYLEDFDADLLRYVLGTTLPETKDSDFSWEGFQNKVNSELADILGNFVFRTTSFTKKYFEGEVPKLIDPTEKDLETLKKIQDQKEKISAAYEQFKLREAIAETMNLARIGNKYFTEMEPWKTRKEDRIICGNTLHVCLQITAALSVLFDPILPNKMKQLRSELNVSDDTGWKEINSSLLSAGASIEKGAILFEKIEDEEVEEQLQKLEERTAEQEENSDIEPLKENMTFDDFMKMDLRAGKIIAASPIEKADKLLKIEVDLGFEQRTIVSGISNDFSADEIVGQKVCVVANLAPKKLMGVESNGMILMAEEADGSLKFVETDAKPGSPIM</sequence>
<keyword evidence="6 16" id="KW-0820">tRNA-binding</keyword>
<dbReference type="CDD" id="cd07957">
    <property type="entry name" value="Anticodon_Ia_Met"/>
    <property type="match status" value="1"/>
</dbReference>
<dbReference type="CDD" id="cd00814">
    <property type="entry name" value="MetRS_core"/>
    <property type="match status" value="1"/>
</dbReference>
<evidence type="ECO:0000256" key="17">
    <source>
        <dbReference type="SAM" id="Coils"/>
    </source>
</evidence>
<dbReference type="NCBIfam" id="TIGR00398">
    <property type="entry name" value="metG"/>
    <property type="match status" value="1"/>
</dbReference>
<feature type="binding site" evidence="16">
    <location>
        <position position="336"/>
    </location>
    <ligand>
        <name>ATP</name>
        <dbReference type="ChEBI" id="CHEBI:30616"/>
    </ligand>
</feature>
<feature type="domain" description="TRNA-binding" evidence="18">
    <location>
        <begin position="576"/>
        <end position="675"/>
    </location>
</feature>
<evidence type="ECO:0000256" key="5">
    <source>
        <dbReference type="ARBA" id="ARBA00022490"/>
    </source>
</evidence>
<evidence type="ECO:0000256" key="8">
    <source>
        <dbReference type="ARBA" id="ARBA00022723"/>
    </source>
</evidence>
<evidence type="ECO:0000313" key="20">
    <source>
        <dbReference type="Proteomes" id="UP001207337"/>
    </source>
</evidence>
<comment type="similarity">
    <text evidence="3 16">Belongs to the class-I aminoacyl-tRNA synthetase family. MetG type 1 subfamily.</text>
</comment>
<comment type="caution">
    <text evidence="19">The sequence shown here is derived from an EMBL/GenBank/DDBJ whole genome shotgun (WGS) entry which is preliminary data.</text>
</comment>